<dbReference type="SUPFAM" id="SSF160113">
    <property type="entry name" value="YegP-like"/>
    <property type="match status" value="1"/>
</dbReference>
<dbReference type="Gene3D" id="2.30.29.80">
    <property type="match status" value="1"/>
</dbReference>
<protein>
    <recommendedName>
        <fullName evidence="2">DUF1508 domain-containing protein</fullName>
    </recommendedName>
</protein>
<dbReference type="AlphaFoldDB" id="A0A3P5WFS9"/>
<feature type="region of interest" description="Disordered" evidence="1">
    <location>
        <begin position="60"/>
        <end position="79"/>
    </location>
</feature>
<dbReference type="InterPro" id="IPR036913">
    <property type="entry name" value="YegP-like_sf"/>
</dbReference>
<reference evidence="3 4" key="1">
    <citation type="submission" date="2018-11" db="EMBL/GenBank/DDBJ databases">
        <authorList>
            <person name="Criscuolo A."/>
        </authorList>
    </citation>
    <scope>NUCLEOTIDE SEQUENCE [LARGE SCALE GENOMIC DNA]</scope>
    <source>
        <strain evidence="3">AT11b</strain>
    </source>
</reference>
<accession>A0A3P5WFS9</accession>
<dbReference type="EMBL" id="UXAU01000009">
    <property type="protein sequence ID" value="VDC18718.1"/>
    <property type="molecule type" value="Genomic_DNA"/>
</dbReference>
<evidence type="ECO:0000313" key="4">
    <source>
        <dbReference type="Proteomes" id="UP000280861"/>
    </source>
</evidence>
<dbReference type="Proteomes" id="UP000280861">
    <property type="component" value="Unassembled WGS sequence"/>
</dbReference>
<organism evidence="3 4">
    <name type="scientific">Arthrobacter ulcerisalmonis</name>
    <dbReference type="NCBI Taxonomy" id="2483813"/>
    <lineage>
        <taxon>Bacteria</taxon>
        <taxon>Bacillati</taxon>
        <taxon>Actinomycetota</taxon>
        <taxon>Actinomycetes</taxon>
        <taxon>Micrococcales</taxon>
        <taxon>Micrococcaceae</taxon>
        <taxon>Arthrobacter</taxon>
    </lineage>
</organism>
<name>A0A3P5WFS9_9MICC</name>
<keyword evidence="4" id="KW-1185">Reference proteome</keyword>
<dbReference type="Pfam" id="PF07411">
    <property type="entry name" value="DUF1508"/>
    <property type="match status" value="1"/>
</dbReference>
<dbReference type="InterPro" id="IPR010879">
    <property type="entry name" value="DUF1508"/>
</dbReference>
<evidence type="ECO:0000313" key="3">
    <source>
        <dbReference type="EMBL" id="VDC18718.1"/>
    </source>
</evidence>
<dbReference type="RefSeq" id="WP_124090334.1">
    <property type="nucleotide sequence ID" value="NZ_CBCRYA010000014.1"/>
</dbReference>
<dbReference type="OrthoDB" id="9802792at2"/>
<feature type="domain" description="DUF1508" evidence="2">
    <location>
        <begin position="14"/>
        <end position="55"/>
    </location>
</feature>
<feature type="compositionally biased region" description="Low complexity" evidence="1">
    <location>
        <begin position="62"/>
        <end position="79"/>
    </location>
</feature>
<gene>
    <name evidence="3" type="ORF">PSET11_00482</name>
</gene>
<sequence length="130" mass="13609">MAGHFEVFVDAESMFRFRLLAPDGTVMAVSERFVDKPAVAAGIAAIRECAGTGLVTDLSSDTAAPAAPSAATPPRRTANPRAAVVPLGREVACADVPATRHGHVFTVALVNRSQLRRPRWMTAAAAATAR</sequence>
<proteinExistence type="predicted"/>
<evidence type="ECO:0000259" key="2">
    <source>
        <dbReference type="Pfam" id="PF07411"/>
    </source>
</evidence>
<evidence type="ECO:0000256" key="1">
    <source>
        <dbReference type="SAM" id="MobiDB-lite"/>
    </source>
</evidence>